<reference evidence="2 3" key="1">
    <citation type="submission" date="2019-03" db="EMBL/GenBank/DDBJ databases">
        <title>Genomic Encyclopedia of Type Strains, Phase IV (KMG-IV): sequencing the most valuable type-strain genomes for metagenomic binning, comparative biology and taxonomic classification.</title>
        <authorList>
            <person name="Goeker M."/>
        </authorList>
    </citation>
    <scope>NUCLEOTIDE SEQUENCE [LARGE SCALE GENOMIC DNA]</scope>
    <source>
        <strain evidence="2 3">LX-B</strain>
    </source>
</reference>
<name>A0A4R1RNK8_HYDET</name>
<keyword evidence="1" id="KW-0472">Membrane</keyword>
<sequence length="190" mass="21306">MRIDLLPLEYRPQPPLSTFRLAVYILGVLLVLGLASGLVYLYFNHLTMAQQLQSTQEQLQMFQGSISAVKQAEQLNREVVEQKAQLEQIKQAYPDLRRILSGLARAVPENCWFTNLSIGSDGGMKLTGNTVSLSILGDLMFHINQLDSVQALKLNSVQQQTENSAALSIYAFNIEMNTGRSSQYVENRQN</sequence>
<keyword evidence="1" id="KW-0812">Transmembrane</keyword>
<organism evidence="2 3">
    <name type="scientific">Hydrogenispora ethanolica</name>
    <dbReference type="NCBI Taxonomy" id="1082276"/>
    <lineage>
        <taxon>Bacteria</taxon>
        <taxon>Bacillati</taxon>
        <taxon>Bacillota</taxon>
        <taxon>Hydrogenispora</taxon>
    </lineage>
</organism>
<dbReference type="RefSeq" id="WP_132014681.1">
    <property type="nucleotide sequence ID" value="NZ_SLUN01000014.1"/>
</dbReference>
<dbReference type="PANTHER" id="PTHR40278:SF1">
    <property type="entry name" value="DNA UTILIZATION PROTEIN HOFN"/>
    <property type="match status" value="1"/>
</dbReference>
<keyword evidence="3" id="KW-1185">Reference proteome</keyword>
<keyword evidence="1" id="KW-1133">Transmembrane helix</keyword>
<dbReference type="InterPro" id="IPR007813">
    <property type="entry name" value="PilN"/>
</dbReference>
<feature type="transmembrane region" description="Helical" evidence="1">
    <location>
        <begin position="21"/>
        <end position="43"/>
    </location>
</feature>
<dbReference type="Proteomes" id="UP000295008">
    <property type="component" value="Unassembled WGS sequence"/>
</dbReference>
<accession>A0A4R1RNK8</accession>
<dbReference type="Pfam" id="PF05137">
    <property type="entry name" value="PilN"/>
    <property type="match status" value="1"/>
</dbReference>
<comment type="caution">
    <text evidence="2">The sequence shown here is derived from an EMBL/GenBank/DDBJ whole genome shotgun (WGS) entry which is preliminary data.</text>
</comment>
<evidence type="ECO:0000256" key="1">
    <source>
        <dbReference type="SAM" id="Phobius"/>
    </source>
</evidence>
<protein>
    <submittedName>
        <fullName evidence="2">Tfp pilus assembly protein PilN</fullName>
    </submittedName>
</protein>
<dbReference type="AlphaFoldDB" id="A0A4R1RNK8"/>
<dbReference type="PANTHER" id="PTHR40278">
    <property type="entry name" value="DNA UTILIZATION PROTEIN HOFN"/>
    <property type="match status" value="1"/>
</dbReference>
<gene>
    <name evidence="2" type="ORF">EDC14_1014122</name>
</gene>
<evidence type="ECO:0000313" key="3">
    <source>
        <dbReference type="Proteomes" id="UP000295008"/>
    </source>
</evidence>
<proteinExistence type="predicted"/>
<dbReference type="EMBL" id="SLUN01000014">
    <property type="protein sequence ID" value="TCL67432.1"/>
    <property type="molecule type" value="Genomic_DNA"/>
</dbReference>
<evidence type="ECO:0000313" key="2">
    <source>
        <dbReference type="EMBL" id="TCL67432.1"/>
    </source>
</evidence>
<dbReference type="InterPro" id="IPR052534">
    <property type="entry name" value="Extracell_DNA_Util/SecSys_Comp"/>
</dbReference>